<gene>
    <name evidence="1" type="ORF">FAZ19_20775</name>
</gene>
<dbReference type="Proteomes" id="UP000309872">
    <property type="component" value="Unassembled WGS sequence"/>
</dbReference>
<protein>
    <recommendedName>
        <fullName evidence="3">Lipoprotein</fullName>
    </recommendedName>
</protein>
<sequence>MKNIIFIFCILGLLTGCRKQRYVITENGNFEIKGLGSMSNNQDSIHGSFELSVKFEALYFGSNWHIIPTANALTLPIVYVNSIDLNSIEVKLDQPVQIDDKDISKNEDIVKHLFTTTELSNLQRYEPSIVRIIFNDELLNRCEFQTGWTTFYLTGKNSDDVKFSFSKRVFLNIKP</sequence>
<dbReference type="RefSeq" id="WP_136822685.1">
    <property type="nucleotide sequence ID" value="NZ_BMJX01000008.1"/>
</dbReference>
<evidence type="ECO:0000313" key="1">
    <source>
        <dbReference type="EMBL" id="TJY62488.1"/>
    </source>
</evidence>
<proteinExistence type="predicted"/>
<evidence type="ECO:0000313" key="2">
    <source>
        <dbReference type="Proteomes" id="UP000309872"/>
    </source>
</evidence>
<organism evidence="1 2">
    <name type="scientific">Sphingobacterium alkalisoli</name>
    <dbReference type="NCBI Taxonomy" id="1874115"/>
    <lineage>
        <taxon>Bacteria</taxon>
        <taxon>Pseudomonadati</taxon>
        <taxon>Bacteroidota</taxon>
        <taxon>Sphingobacteriia</taxon>
        <taxon>Sphingobacteriales</taxon>
        <taxon>Sphingobacteriaceae</taxon>
        <taxon>Sphingobacterium</taxon>
    </lineage>
</organism>
<comment type="caution">
    <text evidence="1">The sequence shown here is derived from an EMBL/GenBank/DDBJ whole genome shotgun (WGS) entry which is preliminary data.</text>
</comment>
<dbReference type="PROSITE" id="PS51257">
    <property type="entry name" value="PROKAR_LIPOPROTEIN"/>
    <property type="match status" value="1"/>
</dbReference>
<name>A0A4U0GU42_9SPHI</name>
<evidence type="ECO:0008006" key="3">
    <source>
        <dbReference type="Google" id="ProtNLM"/>
    </source>
</evidence>
<accession>A0A4U0GU42</accession>
<dbReference type="EMBL" id="SUKA01000008">
    <property type="protein sequence ID" value="TJY62488.1"/>
    <property type="molecule type" value="Genomic_DNA"/>
</dbReference>
<reference evidence="1 2" key="1">
    <citation type="submission" date="2019-04" db="EMBL/GenBank/DDBJ databases">
        <title>Sphingobacterium olei sp. nov., isolated from oil-contaminated soil.</title>
        <authorList>
            <person name="Liu B."/>
        </authorList>
    </citation>
    <scope>NUCLEOTIDE SEQUENCE [LARGE SCALE GENOMIC DNA]</scope>
    <source>
        <strain evidence="1 2">Y3L14</strain>
    </source>
</reference>
<keyword evidence="2" id="KW-1185">Reference proteome</keyword>
<dbReference type="AlphaFoldDB" id="A0A4U0GU42"/>